<dbReference type="Proteomes" id="UP000019149">
    <property type="component" value="Unassembled WGS sequence"/>
</dbReference>
<accession>W6U860</accession>
<keyword evidence="3" id="KW-1185">Reference proteome</keyword>
<evidence type="ECO:0000313" key="3">
    <source>
        <dbReference type="Proteomes" id="UP000019149"/>
    </source>
</evidence>
<sequence>MRADYLTVSTLMSKRAFFVFQGRWCAFLIGFDSFHLSSISLVDSLPAAFRCSQLWRLWLYFLFNVGITRLCVCLTRKQKEEHKNSQFSHYFDVDVRETLIYEYLLHKGVTILGCDYPLFMVKMAANAEIQMAVCIHTKGFGVISLENCRIGESERVPQCLHLWFTTGYNEFWPSPASKGEQLLIGVKLHRGVDLHDPEVHMMLTLVRVINSILEYIPCAANHLSVDPPLNMKASPTVSSITKVTSWTDMLEEESLCVCSCEVDVNNFSSFTTSSSSPSSDSSGGSSEVTDMEECTLSSAPAPLLRHTSVNINTGTQRVKEPYKVATPPEEFKQFMSSGIVPEEWFRKSRRIANTGRVRTQLAEVIKKLDMSIGRLREASAINALTPVKVTGRGPIEVEVELYPLKGNDHRSTHEGDAPEKLNRSHSKLPSKVVDSPRDAISEVLFLADEINCPTSERKHDKIRNQKAISAKHSPVKKYDPLTPKWEDLEGGKVECHQGDKKPIRSLKPHKMHEEKQSFGMTVSSNRMKCVEELCEESPCPFQRSGGLSTNACENHVPNPTSTHATELARDYEIVVRKSSHERKRYFVCLMDEIQERNLKGCVETPCFEDAMKEELPIEKRRANSKSILDRNRELLNLHRNSIEVEKNCEGNTLGKTNAIHQKGSFADMVATCIGNCIEEMSQTNREFVQISQSIDPPHGELRFNSSSETSFDSFEVITVLQTSDDVSRYPNNVVKKLHFCKPKDTTKGQLKEPSCTLIEISDDSVAFLPELPIENTRVLPPDLKYVLGGRAKIQTGESCATDALKVYENPTQIPEYIIRDENNDAADVRGWYPSLYSIPNMEKHLVEACAEFSHDLCGIQVKVTEPQGADVVTQTHLVNVIEPNKCLRVLQPFWNVTDKSFKSFVDSSEHEMYRRCAMETQISPSSNELSWLLQDGDTVREGAIELSLEKHYQNTATTSNLTDTRQFASKNSKNSQKGPEFPFHCTSHDSDGFGDVEEGLRENEKCFTKSYQICHVLGTSSSVDGGQTQANDNDKSGDFNAAQLEYTGKIRLVNSTLGYMVTPPDRPRENVEILEKALEKIERLKALEVKRCITLPTALTVSRNLNRVCQKVLAIEEEVMETVDRWDKTLQRTSKIALLPLVNIHPKPEIRTNQITTTFANETVDNLYFLNSTALVMPQNTFQKEEKSIGNKPQTVFPESVCIIPLQGTPGFFNNYKPFHCSQENPRNLSKIEDIISSPFISTNTRDGLTEGTESEETNPVVVDDPPAQNAAETLKHLDSLENYYFALEHLNAAKKSVQRPNCEGSDFLLCWSSAPPISRLNGYHFNSTKIPLRNHSKHLFLPHGKHVMSRLKESRPFPCGTFKNPSGGGGGASICGERVRPIVLMSGFKLDADSKYPEQTHNTFYIKEKDRSNNSKRETVPTSQWTEKGTVRIKTLSTKQEPKIRRDCRNPLDLLILDTISSISEHNAMDSNGNESFDMRLLFERRRCKRSTSVWWKKYRSNN</sequence>
<proteinExistence type="predicted"/>
<feature type="compositionally biased region" description="Polar residues" evidence="1">
    <location>
        <begin position="957"/>
        <end position="977"/>
    </location>
</feature>
<dbReference type="GeneID" id="36346287"/>
<feature type="compositionally biased region" description="Basic and acidic residues" evidence="1">
    <location>
        <begin position="406"/>
        <end position="422"/>
    </location>
</feature>
<name>W6U860_ECHGR</name>
<organism evidence="2 3">
    <name type="scientific">Echinococcus granulosus</name>
    <name type="common">Hydatid tapeworm</name>
    <dbReference type="NCBI Taxonomy" id="6210"/>
    <lineage>
        <taxon>Eukaryota</taxon>
        <taxon>Metazoa</taxon>
        <taxon>Spiralia</taxon>
        <taxon>Lophotrochozoa</taxon>
        <taxon>Platyhelminthes</taxon>
        <taxon>Cestoda</taxon>
        <taxon>Eucestoda</taxon>
        <taxon>Cyclophyllidea</taxon>
        <taxon>Taeniidae</taxon>
        <taxon>Echinococcus</taxon>
        <taxon>Echinococcus granulosus group</taxon>
    </lineage>
</organism>
<gene>
    <name evidence="2" type="ORF">EGR_10572</name>
</gene>
<dbReference type="EMBL" id="APAU02000235">
    <property type="protein sequence ID" value="EUB54572.1"/>
    <property type="molecule type" value="Genomic_DNA"/>
</dbReference>
<dbReference type="CTD" id="36346287"/>
<dbReference type="OMA" id="NACENHV"/>
<feature type="region of interest" description="Disordered" evidence="1">
    <location>
        <begin position="270"/>
        <end position="292"/>
    </location>
</feature>
<comment type="caution">
    <text evidence="2">The sequence shown here is derived from an EMBL/GenBank/DDBJ whole genome shotgun (WGS) entry which is preliminary data.</text>
</comment>
<evidence type="ECO:0000256" key="1">
    <source>
        <dbReference type="SAM" id="MobiDB-lite"/>
    </source>
</evidence>
<reference evidence="2 3" key="1">
    <citation type="journal article" date="2013" name="Nat. Genet.">
        <title>The genome of the hydatid tapeworm Echinococcus granulosus.</title>
        <authorList>
            <person name="Zheng H."/>
            <person name="Zhang W."/>
            <person name="Zhang L."/>
            <person name="Zhang Z."/>
            <person name="Li J."/>
            <person name="Lu G."/>
            <person name="Zhu Y."/>
            <person name="Wang Y."/>
            <person name="Huang Y."/>
            <person name="Liu J."/>
            <person name="Kang H."/>
            <person name="Chen J."/>
            <person name="Wang L."/>
            <person name="Chen A."/>
            <person name="Yu S."/>
            <person name="Gao Z."/>
            <person name="Jin L."/>
            <person name="Gu W."/>
            <person name="Wang Z."/>
            <person name="Zhao L."/>
            <person name="Shi B."/>
            <person name="Wen H."/>
            <person name="Lin R."/>
            <person name="Jones M.K."/>
            <person name="Brejova B."/>
            <person name="Vinar T."/>
            <person name="Zhao G."/>
            <person name="McManus D.P."/>
            <person name="Chen Z."/>
            <person name="Zhou Y."/>
            <person name="Wang S."/>
        </authorList>
    </citation>
    <scope>NUCLEOTIDE SEQUENCE [LARGE SCALE GENOMIC DNA]</scope>
</reference>
<feature type="region of interest" description="Disordered" evidence="1">
    <location>
        <begin position="957"/>
        <end position="986"/>
    </location>
</feature>
<feature type="region of interest" description="Disordered" evidence="1">
    <location>
        <begin position="406"/>
        <end position="433"/>
    </location>
</feature>
<dbReference type="RefSeq" id="XP_024345768.1">
    <property type="nucleotide sequence ID" value="XM_024499821.1"/>
</dbReference>
<protein>
    <submittedName>
        <fullName evidence="2">Uncharacterized protein</fullName>
    </submittedName>
</protein>
<dbReference type="KEGG" id="egl:EGR_10572"/>
<evidence type="ECO:0000313" key="2">
    <source>
        <dbReference type="EMBL" id="EUB54572.1"/>
    </source>
</evidence>
<feature type="compositionally biased region" description="Low complexity" evidence="1">
    <location>
        <begin position="270"/>
        <end position="286"/>
    </location>
</feature>